<name>A0A5J5FUM7_9GAMM</name>
<accession>A0A5J5FUM7</accession>
<dbReference type="EMBL" id="VYKJ01000012">
    <property type="protein sequence ID" value="KAA8996986.1"/>
    <property type="molecule type" value="Genomic_DNA"/>
</dbReference>
<gene>
    <name evidence="1" type="ORF">FJU30_20255</name>
</gene>
<dbReference type="InterPro" id="IPR029465">
    <property type="entry name" value="ATPgrasp_TupA"/>
</dbReference>
<sequence>MLNSLVKGVYRHMPDALYHRLKYAMFFRKVPHLARPVYYSEKLMRRKVYPQRIFTRLSDKYQVRDYIAKLWGEEYLIELYAHGEKLTQEMFDALPNAFVIKANHGSGYNKLVFDKSQTSFAELQALTRDWLRQNFYQVYRERHYKDIPPRIMVERMLQEDGKVPNDIKIHCFNRGGQIRFFIQVDYQRFSHHQRDFFDENWNRTEIRMGVPNSATPMARPSQLTKMLELTRQVAQRFSYVRVDFYQVHERVYFGELTFTPGAGLQRLTPETIEREWGSYFLD</sequence>
<evidence type="ECO:0000313" key="2">
    <source>
        <dbReference type="Proteomes" id="UP000335415"/>
    </source>
</evidence>
<dbReference type="Pfam" id="PF14305">
    <property type="entry name" value="ATPgrasp_TupA"/>
    <property type="match status" value="1"/>
</dbReference>
<comment type="caution">
    <text evidence="1">The sequence shown here is derived from an EMBL/GenBank/DDBJ whole genome shotgun (WGS) entry which is preliminary data.</text>
</comment>
<dbReference type="Proteomes" id="UP000335415">
    <property type="component" value="Unassembled WGS sequence"/>
</dbReference>
<keyword evidence="1" id="KW-0808">Transferase</keyword>
<keyword evidence="2" id="KW-1185">Reference proteome</keyword>
<dbReference type="RefSeq" id="WP_150436786.1">
    <property type="nucleotide sequence ID" value="NZ_VYKJ01000012.1"/>
</dbReference>
<organism evidence="1 2">
    <name type="scientific">Affinibrenneria salicis</name>
    <dbReference type="NCBI Taxonomy" id="2590031"/>
    <lineage>
        <taxon>Bacteria</taxon>
        <taxon>Pseudomonadati</taxon>
        <taxon>Pseudomonadota</taxon>
        <taxon>Gammaproteobacteria</taxon>
        <taxon>Enterobacterales</taxon>
        <taxon>Pectobacteriaceae</taxon>
        <taxon>Affinibrenneria</taxon>
    </lineage>
</organism>
<proteinExistence type="predicted"/>
<dbReference type="AlphaFoldDB" id="A0A5J5FUM7"/>
<evidence type="ECO:0000313" key="1">
    <source>
        <dbReference type="EMBL" id="KAA8996986.1"/>
    </source>
</evidence>
<protein>
    <submittedName>
        <fullName evidence="1">Glycosyltransferase</fullName>
    </submittedName>
</protein>
<dbReference type="GO" id="GO:0016740">
    <property type="term" value="F:transferase activity"/>
    <property type="evidence" value="ECO:0007669"/>
    <property type="project" value="UniProtKB-KW"/>
</dbReference>
<reference evidence="1 2" key="1">
    <citation type="submission" date="2019-09" db="EMBL/GenBank/DDBJ databases">
        <authorList>
            <person name="Li Y."/>
        </authorList>
    </citation>
    <scope>NUCLEOTIDE SEQUENCE [LARGE SCALE GENOMIC DNA]</scope>
    <source>
        <strain evidence="1 2">L3-3HA</strain>
    </source>
</reference>
<dbReference type="OrthoDB" id="9791827at2"/>